<dbReference type="GO" id="GO:0046983">
    <property type="term" value="F:protein dimerization activity"/>
    <property type="evidence" value="ECO:0007669"/>
    <property type="project" value="InterPro"/>
</dbReference>
<evidence type="ECO:0000259" key="3">
    <source>
        <dbReference type="PROSITE" id="PS50888"/>
    </source>
</evidence>
<dbReference type="AlphaFoldDB" id="A0A096PAY9"/>
<keyword evidence="1" id="KW-0175">Coiled coil</keyword>
<proteinExistence type="predicted"/>
<dbReference type="InterPro" id="IPR011598">
    <property type="entry name" value="bHLH_dom"/>
</dbReference>
<dbReference type="RefSeq" id="XP_022841354.1">
    <property type="nucleotide sequence ID" value="XM_022982583.1"/>
</dbReference>
<evidence type="ECO:0000313" key="4">
    <source>
        <dbReference type="EMBL" id="CEG02114.1"/>
    </source>
</evidence>
<dbReference type="PROSITE" id="PS50888">
    <property type="entry name" value="BHLH"/>
    <property type="match status" value="1"/>
</dbReference>
<dbReference type="Proteomes" id="UP000009170">
    <property type="component" value="Unassembled WGS sequence"/>
</dbReference>
<evidence type="ECO:0000256" key="2">
    <source>
        <dbReference type="SAM" id="MobiDB-lite"/>
    </source>
</evidence>
<feature type="region of interest" description="Disordered" evidence="2">
    <location>
        <begin position="49"/>
        <end position="114"/>
    </location>
</feature>
<dbReference type="SMART" id="SM00353">
    <property type="entry name" value="HLH"/>
    <property type="match status" value="1"/>
</dbReference>
<dbReference type="SUPFAM" id="SSF47459">
    <property type="entry name" value="HLH, helix-loop-helix DNA-binding domain"/>
    <property type="match status" value="1"/>
</dbReference>
<keyword evidence="5" id="KW-1185">Reference proteome</keyword>
<dbReference type="KEGG" id="ota:OT_ostta14g01990"/>
<protein>
    <submittedName>
        <fullName evidence="4">Myc-type, basic helix-loop-helix (BHLH) domain</fullName>
    </submittedName>
</protein>
<dbReference type="InterPro" id="IPR044818">
    <property type="entry name" value="ILR3-like"/>
</dbReference>
<dbReference type="InterPro" id="IPR036638">
    <property type="entry name" value="HLH_DNA-bd_sf"/>
</dbReference>
<feature type="coiled-coil region" evidence="1">
    <location>
        <begin position="147"/>
        <end position="202"/>
    </location>
</feature>
<dbReference type="SMR" id="A0A096PAY9"/>
<evidence type="ECO:0000256" key="1">
    <source>
        <dbReference type="SAM" id="Coils"/>
    </source>
</evidence>
<dbReference type="PANTHER" id="PTHR46133:SF15">
    <property type="entry name" value="BHLH TRANSCRIPTION FACTOR"/>
    <property type="match status" value="1"/>
</dbReference>
<dbReference type="PANTHER" id="PTHR46133">
    <property type="entry name" value="BHLH TRANSCRIPTION FACTOR"/>
    <property type="match status" value="1"/>
</dbReference>
<comment type="caution">
    <text evidence="4">The sequence shown here is derived from an EMBL/GenBank/DDBJ whole genome shotgun (WGS) entry which is preliminary data.</text>
</comment>
<accession>A0A096PAY9</accession>
<name>A0A096PAY9_OSTTA</name>
<dbReference type="GO" id="GO:0003700">
    <property type="term" value="F:DNA-binding transcription factor activity"/>
    <property type="evidence" value="ECO:0007669"/>
    <property type="project" value="InterPro"/>
</dbReference>
<dbReference type="InParanoid" id="A0A096PAY9"/>
<dbReference type="OrthoDB" id="515493at2759"/>
<dbReference type="GeneID" id="9837674"/>
<organism evidence="4 5">
    <name type="scientific">Ostreococcus tauri</name>
    <name type="common">Marine green alga</name>
    <dbReference type="NCBI Taxonomy" id="70448"/>
    <lineage>
        <taxon>Eukaryota</taxon>
        <taxon>Viridiplantae</taxon>
        <taxon>Chlorophyta</taxon>
        <taxon>Mamiellophyceae</taxon>
        <taxon>Mamiellales</taxon>
        <taxon>Bathycoccaceae</taxon>
        <taxon>Ostreococcus</taxon>
    </lineage>
</organism>
<dbReference type="FunCoup" id="A0A096PAY9">
    <property type="interactions" value="332"/>
</dbReference>
<dbReference type="GO" id="GO:0006879">
    <property type="term" value="P:intracellular iron ion homeostasis"/>
    <property type="evidence" value="ECO:0007669"/>
    <property type="project" value="InterPro"/>
</dbReference>
<dbReference type="EMBL" id="CAID01000014">
    <property type="protein sequence ID" value="CEG02114.1"/>
    <property type="molecule type" value="Genomic_DNA"/>
</dbReference>
<gene>
    <name evidence="4" type="ORF">OT_ostta14g01990</name>
</gene>
<dbReference type="Pfam" id="PF00010">
    <property type="entry name" value="HLH"/>
    <property type="match status" value="1"/>
</dbReference>
<reference evidence="4 5" key="2">
    <citation type="journal article" date="2014" name="BMC Genomics">
        <title>An improved genome of the model marine alga Ostreococcus tauri unfolds by assessing Illumina de novo assemblies.</title>
        <authorList>
            <person name="Blanc-Mathieu R."/>
            <person name="Verhelst B."/>
            <person name="Derelle E."/>
            <person name="Rombauts S."/>
            <person name="Bouget F.Y."/>
            <person name="Carre I."/>
            <person name="Chateau A."/>
            <person name="Eyre-Walker A."/>
            <person name="Grimsley N."/>
            <person name="Moreau H."/>
            <person name="Piegu B."/>
            <person name="Rivals E."/>
            <person name="Schackwitz W."/>
            <person name="Van de Peer Y."/>
            <person name="Piganeau G."/>
        </authorList>
    </citation>
    <scope>NUCLEOTIDE SEQUENCE [LARGE SCALE GENOMIC DNA]</scope>
    <source>
        <strain evidence="5">OTTH 0595 / CCAP 157/2 / RCC745</strain>
    </source>
</reference>
<feature type="domain" description="BHLH" evidence="3">
    <location>
        <begin position="99"/>
        <end position="150"/>
    </location>
</feature>
<sequence length="260" mass="28250">MATTPVDDAIDAALMGSSDWLNEFFSTFDGDVASALLDDVEAFEQPLVGDHEAEVGQVPRGESESGLESKKRKAVDEVENEVENASVGNGVRTSTLSEGAKKTKSTREKKRRDALNSRFEELQAVLEPGAATKADKATVVAAATVFIKRLRAEHARLAEGIMRLQEDNIQKAKLTKALAIEREALRKEKQILLHEKLRIEAQLQGFLANMPFASPADGVRSLASTKGAEVQMPSWTLATTFMIPTTTEGEEDVTLRAPVA</sequence>
<reference evidence="5" key="1">
    <citation type="journal article" date="2006" name="Proc. Natl. Acad. Sci. U.S.A.">
        <title>Genome analysis of the smallest free-living eukaryote Ostreococcus tauri unveils many unique features.</title>
        <authorList>
            <person name="Derelle E."/>
            <person name="Ferraz C."/>
            <person name="Rombauts S."/>
            <person name="Rouze P."/>
            <person name="Worden A.Z."/>
            <person name="Robbens S."/>
            <person name="Partensky F."/>
            <person name="Degroeve S."/>
            <person name="Echeynie S."/>
            <person name="Cooke R."/>
            <person name="Saeys Y."/>
            <person name="Wuyts J."/>
            <person name="Jabbari K."/>
            <person name="Bowler C."/>
            <person name="Panaud O."/>
            <person name="Piegu B."/>
            <person name="Ball S.G."/>
            <person name="Ral J.-P."/>
            <person name="Bouget F.-Y."/>
            <person name="Piganeau G."/>
            <person name="De Baets B."/>
            <person name="Picard A."/>
            <person name="Delseny M."/>
            <person name="Demaille J."/>
            <person name="Van de Peer Y."/>
            <person name="Moreau H."/>
        </authorList>
    </citation>
    <scope>NUCLEOTIDE SEQUENCE [LARGE SCALE GENOMIC DNA]</scope>
    <source>
        <strain evidence="5">OTTH 0595 / CCAP 157/2 / RCC745</strain>
    </source>
</reference>
<dbReference type="Gene3D" id="4.10.280.10">
    <property type="entry name" value="Helix-loop-helix DNA-binding domain"/>
    <property type="match status" value="1"/>
</dbReference>
<evidence type="ECO:0000313" key="5">
    <source>
        <dbReference type="Proteomes" id="UP000009170"/>
    </source>
</evidence>
<dbReference type="CDD" id="cd11446">
    <property type="entry name" value="bHLH_AtILR3_like"/>
    <property type="match status" value="1"/>
</dbReference>